<evidence type="ECO:0000313" key="2">
    <source>
        <dbReference type="EMBL" id="JAD36636.1"/>
    </source>
</evidence>
<dbReference type="AlphaFoldDB" id="A0A0A8ZCX6"/>
<feature type="region of interest" description="Disordered" evidence="1">
    <location>
        <begin position="1"/>
        <end position="24"/>
    </location>
</feature>
<reference evidence="2" key="2">
    <citation type="journal article" date="2015" name="Data Brief">
        <title>Shoot transcriptome of the giant reed, Arundo donax.</title>
        <authorList>
            <person name="Barrero R.A."/>
            <person name="Guerrero F.D."/>
            <person name="Moolhuijzen P."/>
            <person name="Goolsby J.A."/>
            <person name="Tidwell J."/>
            <person name="Bellgard S.E."/>
            <person name="Bellgard M.I."/>
        </authorList>
    </citation>
    <scope>NUCLEOTIDE SEQUENCE</scope>
    <source>
        <tissue evidence="2">Shoot tissue taken approximately 20 cm above the soil surface</tissue>
    </source>
</reference>
<proteinExistence type="predicted"/>
<name>A0A0A8ZCX6_ARUDO</name>
<protein>
    <submittedName>
        <fullName evidence="2">Uncharacterized protein</fullName>
    </submittedName>
</protein>
<dbReference type="EMBL" id="GBRH01261259">
    <property type="protein sequence ID" value="JAD36636.1"/>
    <property type="molecule type" value="Transcribed_RNA"/>
</dbReference>
<sequence>MPLSADEKQEAYDDRPHHSEKSDVVDRHQFKAVHADAFVKMVVLLY</sequence>
<accession>A0A0A8ZCX6</accession>
<organism evidence="2">
    <name type="scientific">Arundo donax</name>
    <name type="common">Giant reed</name>
    <name type="synonym">Donax arundinaceus</name>
    <dbReference type="NCBI Taxonomy" id="35708"/>
    <lineage>
        <taxon>Eukaryota</taxon>
        <taxon>Viridiplantae</taxon>
        <taxon>Streptophyta</taxon>
        <taxon>Embryophyta</taxon>
        <taxon>Tracheophyta</taxon>
        <taxon>Spermatophyta</taxon>
        <taxon>Magnoliopsida</taxon>
        <taxon>Liliopsida</taxon>
        <taxon>Poales</taxon>
        <taxon>Poaceae</taxon>
        <taxon>PACMAD clade</taxon>
        <taxon>Arundinoideae</taxon>
        <taxon>Arundineae</taxon>
        <taxon>Arundo</taxon>
    </lineage>
</organism>
<reference evidence="2" key="1">
    <citation type="submission" date="2014-09" db="EMBL/GenBank/DDBJ databases">
        <authorList>
            <person name="Magalhaes I.L.F."/>
            <person name="Oliveira U."/>
            <person name="Santos F.R."/>
            <person name="Vidigal T.H.D.A."/>
            <person name="Brescovit A.D."/>
            <person name="Santos A.J."/>
        </authorList>
    </citation>
    <scope>NUCLEOTIDE SEQUENCE</scope>
    <source>
        <tissue evidence="2">Shoot tissue taken approximately 20 cm above the soil surface</tissue>
    </source>
</reference>
<evidence type="ECO:0000256" key="1">
    <source>
        <dbReference type="SAM" id="MobiDB-lite"/>
    </source>
</evidence>